<comment type="subcellular location">
    <subcellularLocation>
        <location evidence="1 6">Nucleus</location>
        <location evidence="1 6">Nucleolus</location>
    </subcellularLocation>
</comment>
<keyword evidence="4 6" id="KW-0539">Nucleus</keyword>
<dbReference type="InterPro" id="IPR002415">
    <property type="entry name" value="H/ACA_rnp_Nhp2-like"/>
</dbReference>
<dbReference type="GO" id="GO:0031429">
    <property type="term" value="C:box H/ACA snoRNP complex"/>
    <property type="evidence" value="ECO:0007669"/>
    <property type="project" value="UniProtKB-UniRule"/>
</dbReference>
<name>A0A9W4HRA0_PENOL</name>
<evidence type="ECO:0000256" key="6">
    <source>
        <dbReference type="RuleBase" id="RU366039"/>
    </source>
</evidence>
<dbReference type="PRINTS" id="PR00881">
    <property type="entry name" value="L7ARS6FAMILY"/>
</dbReference>
<sequence length="115" mass="12564">MADAALTQDVFDILHAATHYQQVKKGANEGKSRPLPLHHPVILAGDTDPLAIILTIPALCEEQNVPYVFVQSKAELGRACGVARPIIAACINSDQWSDLNDQIRLVKDKVERLAI</sequence>
<evidence type="ECO:0000313" key="8">
    <source>
        <dbReference type="EMBL" id="CAG8096950.1"/>
    </source>
</evidence>
<dbReference type="InterPro" id="IPR018492">
    <property type="entry name" value="Ribosomal_eL8/Nhp2"/>
</dbReference>
<evidence type="ECO:0000313" key="9">
    <source>
        <dbReference type="Proteomes" id="UP001153618"/>
    </source>
</evidence>
<organism evidence="8 9">
    <name type="scientific">Penicillium olsonii</name>
    <dbReference type="NCBI Taxonomy" id="99116"/>
    <lineage>
        <taxon>Eukaryota</taxon>
        <taxon>Fungi</taxon>
        <taxon>Dikarya</taxon>
        <taxon>Ascomycota</taxon>
        <taxon>Pezizomycotina</taxon>
        <taxon>Eurotiomycetes</taxon>
        <taxon>Eurotiomycetidae</taxon>
        <taxon>Eurotiales</taxon>
        <taxon>Aspergillaceae</taxon>
        <taxon>Penicillium</taxon>
    </lineage>
</organism>
<comment type="caution">
    <text evidence="8">The sequence shown here is derived from an EMBL/GenBank/DDBJ whole genome shotgun (WGS) entry which is preliminary data.</text>
</comment>
<dbReference type="Pfam" id="PF01248">
    <property type="entry name" value="Ribosomal_L7Ae"/>
    <property type="match status" value="1"/>
</dbReference>
<dbReference type="InterPro" id="IPR050257">
    <property type="entry name" value="eL8/uL1-like"/>
</dbReference>
<dbReference type="EMBL" id="CAJVOS010000023">
    <property type="protein sequence ID" value="CAG8096950.1"/>
    <property type="molecule type" value="Genomic_DNA"/>
</dbReference>
<dbReference type="GO" id="GO:0042254">
    <property type="term" value="P:ribosome biogenesis"/>
    <property type="evidence" value="ECO:0007669"/>
    <property type="project" value="InterPro"/>
</dbReference>
<proteinExistence type="inferred from homology"/>
<evidence type="ECO:0000256" key="4">
    <source>
        <dbReference type="ARBA" id="ARBA00023242"/>
    </source>
</evidence>
<keyword evidence="9" id="KW-1185">Reference proteome</keyword>
<evidence type="ECO:0000256" key="3">
    <source>
        <dbReference type="ARBA" id="ARBA00022884"/>
    </source>
</evidence>
<keyword evidence="3 6" id="KW-0694">RNA-binding</keyword>
<evidence type="ECO:0000256" key="5">
    <source>
        <dbReference type="ARBA" id="ARBA00023274"/>
    </source>
</evidence>
<dbReference type="PANTHER" id="PTHR23105">
    <property type="entry name" value="RIBOSOMAL PROTEIN L7AE FAMILY MEMBER"/>
    <property type="match status" value="1"/>
</dbReference>
<dbReference type="GO" id="GO:0031120">
    <property type="term" value="P:snRNA pseudouridine synthesis"/>
    <property type="evidence" value="ECO:0007669"/>
    <property type="project" value="UniProtKB-UniRule"/>
</dbReference>
<dbReference type="Proteomes" id="UP001153618">
    <property type="component" value="Unassembled WGS sequence"/>
</dbReference>
<accession>A0A9W4HRA0</accession>
<comment type="similarity">
    <text evidence="2 6">Belongs to the eukaryotic ribosomal protein eL8 family.</text>
</comment>
<keyword evidence="5 6" id="KW-0687">Ribonucleoprotein</keyword>
<dbReference type="PROSITE" id="PS01082">
    <property type="entry name" value="RIBOSOMAL_L7AE"/>
    <property type="match status" value="1"/>
</dbReference>
<dbReference type="Gene3D" id="3.30.1330.30">
    <property type="match status" value="1"/>
</dbReference>
<comment type="function">
    <text evidence="6">Required for ribosome biogenesis. Part of a complex which catalyzes pseudouridylation of rRNA. This involves the isomerization of uridine such that the ribose is subsequently attached to C5, instead of the normal N1. Pseudouridine ('psi') residues may serve to stabilize the conformation of rRNAs.</text>
</comment>
<dbReference type="InterPro" id="IPR004038">
    <property type="entry name" value="Ribosomal_eL8/eL30/eS12/Gad45"/>
</dbReference>
<dbReference type="InterPro" id="IPR029064">
    <property type="entry name" value="Ribosomal_eL30-like_sf"/>
</dbReference>
<reference evidence="8" key="1">
    <citation type="submission" date="2021-07" db="EMBL/GenBank/DDBJ databases">
        <authorList>
            <person name="Branca A.L. A."/>
        </authorList>
    </citation>
    <scope>NUCLEOTIDE SEQUENCE</scope>
</reference>
<dbReference type="InterPro" id="IPR004037">
    <property type="entry name" value="Ribosomal_eL8-like_CS"/>
</dbReference>
<dbReference type="OrthoDB" id="1924699at2759"/>
<protein>
    <recommendedName>
        <fullName evidence="6">H/ACA ribonucleoprotein complex subunit 2</fullName>
    </recommendedName>
    <alternativeName>
        <fullName evidence="6">Nucleolar protein family A member 2</fullName>
    </alternativeName>
</protein>
<feature type="domain" description="Ribosomal protein eL8/eL30/eS12/Gadd45" evidence="7">
    <location>
        <begin position="14"/>
        <end position="92"/>
    </location>
</feature>
<gene>
    <name evidence="8" type="ORF">POLS_LOCUS4562</name>
</gene>
<dbReference type="SUPFAM" id="SSF55315">
    <property type="entry name" value="L30e-like"/>
    <property type="match status" value="1"/>
</dbReference>
<dbReference type="GO" id="GO:0003723">
    <property type="term" value="F:RNA binding"/>
    <property type="evidence" value="ECO:0007669"/>
    <property type="project" value="UniProtKB-UniRule"/>
</dbReference>
<dbReference type="AlphaFoldDB" id="A0A9W4HRA0"/>
<dbReference type="PRINTS" id="PR00883">
    <property type="entry name" value="NUCLEARHMG"/>
</dbReference>
<evidence type="ECO:0000256" key="1">
    <source>
        <dbReference type="ARBA" id="ARBA00004604"/>
    </source>
</evidence>
<dbReference type="GO" id="GO:0000398">
    <property type="term" value="P:mRNA splicing, via spliceosome"/>
    <property type="evidence" value="ECO:0007669"/>
    <property type="project" value="UniProtKB-UniRule"/>
</dbReference>
<evidence type="ECO:0000256" key="2">
    <source>
        <dbReference type="ARBA" id="ARBA00007337"/>
    </source>
</evidence>
<comment type="function">
    <text evidence="6">Common component of the spliceosome and rRNA processing machinery.</text>
</comment>
<evidence type="ECO:0000259" key="7">
    <source>
        <dbReference type="Pfam" id="PF01248"/>
    </source>
</evidence>